<evidence type="ECO:0000256" key="2">
    <source>
        <dbReference type="ARBA" id="ARBA00023004"/>
    </source>
</evidence>
<organism evidence="5 6">
    <name type="scientific">Vibrio porteresiae DSM 19223</name>
    <dbReference type="NCBI Taxonomy" id="1123496"/>
    <lineage>
        <taxon>Bacteria</taxon>
        <taxon>Pseudomonadati</taxon>
        <taxon>Pseudomonadota</taxon>
        <taxon>Gammaproteobacteria</taxon>
        <taxon>Vibrionales</taxon>
        <taxon>Vibrionaceae</taxon>
        <taxon>Vibrio</taxon>
    </lineage>
</organism>
<dbReference type="InterPro" id="IPR017900">
    <property type="entry name" value="4Fe4S_Fe_S_CS"/>
</dbReference>
<evidence type="ECO:0000259" key="4">
    <source>
        <dbReference type="PROSITE" id="PS51379"/>
    </source>
</evidence>
<protein>
    <submittedName>
        <fullName evidence="5">4Fe-4S dicluster domain-containing protein</fullName>
    </submittedName>
</protein>
<evidence type="ECO:0000256" key="3">
    <source>
        <dbReference type="ARBA" id="ARBA00023014"/>
    </source>
</evidence>
<name>A0ABZ0QL94_9VIBR</name>
<dbReference type="PROSITE" id="PS00198">
    <property type="entry name" value="4FE4S_FER_1"/>
    <property type="match status" value="1"/>
</dbReference>
<accession>A0ABZ0QL94</accession>
<sequence>MSFTITEKCVGCHACLIVCPNKAVYRDPEVTRQFRIHSRRCDECASHFDNPQCASICPIEEAIIDSAHLPLNPLGSLQPQGVRS</sequence>
<dbReference type="InterPro" id="IPR017896">
    <property type="entry name" value="4Fe4S_Fe-S-bd"/>
</dbReference>
<dbReference type="Gene3D" id="3.30.70.20">
    <property type="match status" value="1"/>
</dbReference>
<dbReference type="Proteomes" id="UP001304071">
    <property type="component" value="Chromosome 2"/>
</dbReference>
<evidence type="ECO:0000313" key="5">
    <source>
        <dbReference type="EMBL" id="WPC76235.1"/>
    </source>
</evidence>
<gene>
    <name evidence="5" type="ORF">R8Z52_17045</name>
</gene>
<keyword evidence="1" id="KW-0479">Metal-binding</keyword>
<evidence type="ECO:0000313" key="6">
    <source>
        <dbReference type="Proteomes" id="UP001304071"/>
    </source>
</evidence>
<feature type="domain" description="4Fe-4S ferredoxin-type" evidence="4">
    <location>
        <begin position="1"/>
        <end position="29"/>
    </location>
</feature>
<dbReference type="EMBL" id="CP138204">
    <property type="protein sequence ID" value="WPC76235.1"/>
    <property type="molecule type" value="Genomic_DNA"/>
</dbReference>
<dbReference type="SUPFAM" id="SSF54862">
    <property type="entry name" value="4Fe-4S ferredoxins"/>
    <property type="match status" value="1"/>
</dbReference>
<keyword evidence="6" id="KW-1185">Reference proteome</keyword>
<proteinExistence type="predicted"/>
<dbReference type="RefSeq" id="WP_261896656.1">
    <property type="nucleotide sequence ID" value="NZ_AP024896.1"/>
</dbReference>
<dbReference type="PROSITE" id="PS51379">
    <property type="entry name" value="4FE4S_FER_2"/>
    <property type="match status" value="1"/>
</dbReference>
<dbReference type="Pfam" id="PF12838">
    <property type="entry name" value="Fer4_7"/>
    <property type="match status" value="1"/>
</dbReference>
<reference evidence="5 6" key="1">
    <citation type="submission" date="2023-11" db="EMBL/GenBank/DDBJ databases">
        <title>Plant-associative lifestyle of Vibrio porteresiae and its evolutionary dynamics.</title>
        <authorList>
            <person name="Rameshkumar N."/>
            <person name="Kirti K."/>
        </authorList>
    </citation>
    <scope>NUCLEOTIDE SEQUENCE [LARGE SCALE GENOMIC DNA]</scope>
    <source>
        <strain evidence="5 6">MSSRF30</strain>
    </source>
</reference>
<evidence type="ECO:0000256" key="1">
    <source>
        <dbReference type="ARBA" id="ARBA00022723"/>
    </source>
</evidence>
<keyword evidence="3" id="KW-0411">Iron-sulfur</keyword>
<keyword evidence="2" id="KW-0408">Iron</keyword>